<dbReference type="InterPro" id="IPR001228">
    <property type="entry name" value="IspD"/>
</dbReference>
<feature type="region of interest" description="2-C-methyl-D-erythritol 2,4-cyclodiphosphate synthase" evidence="14">
    <location>
        <begin position="226"/>
        <end position="382"/>
    </location>
</feature>
<keyword evidence="13 14" id="KW-0511">Multifunctional enzyme</keyword>
<evidence type="ECO:0000259" key="15">
    <source>
        <dbReference type="Pfam" id="PF02542"/>
    </source>
</evidence>
<dbReference type="NCBIfam" id="NF006899">
    <property type="entry name" value="PRK09382.1"/>
    <property type="match status" value="1"/>
</dbReference>
<dbReference type="EMBL" id="JBHUEY010000006">
    <property type="protein sequence ID" value="MFD1784972.1"/>
    <property type="molecule type" value="Genomic_DNA"/>
</dbReference>
<dbReference type="InterPro" id="IPR029044">
    <property type="entry name" value="Nucleotide-diphossugar_trans"/>
</dbReference>
<dbReference type="Pfam" id="PF01128">
    <property type="entry name" value="IspD"/>
    <property type="match status" value="1"/>
</dbReference>
<dbReference type="InterPro" id="IPR034683">
    <property type="entry name" value="IspD/TarI"/>
</dbReference>
<dbReference type="InterPro" id="IPR018294">
    <property type="entry name" value="ISPD_synthase_CS"/>
</dbReference>
<comment type="pathway">
    <text evidence="4 14">Isoprenoid biosynthesis; isopentenyl diphosphate biosynthesis via DXP pathway; isopentenyl diphosphate from 1-deoxy-D-xylulose 5-phosphate: step 4/6.</text>
</comment>
<feature type="binding site" evidence="14">
    <location>
        <begin position="258"/>
        <end position="259"/>
    </location>
    <ligand>
        <name>4-CDP-2-C-methyl-D-erythritol 2-phosphate</name>
        <dbReference type="ChEBI" id="CHEBI:57919"/>
    </ligand>
</feature>
<feature type="binding site" evidence="14">
    <location>
        <position position="266"/>
    </location>
    <ligand>
        <name>a divalent metal cation</name>
        <dbReference type="ChEBI" id="CHEBI:60240"/>
    </ligand>
</feature>
<comment type="catalytic activity">
    <reaction evidence="1 14">
        <text>4-CDP-2-C-methyl-D-erythritol 2-phosphate = 2-C-methyl-D-erythritol 2,4-cyclic diphosphate + CMP</text>
        <dbReference type="Rhea" id="RHEA:23864"/>
        <dbReference type="ChEBI" id="CHEBI:57919"/>
        <dbReference type="ChEBI" id="CHEBI:58483"/>
        <dbReference type="ChEBI" id="CHEBI:60377"/>
        <dbReference type="EC" id="4.6.1.12"/>
    </reaction>
</comment>
<feature type="binding site" evidence="14">
    <location>
        <position position="366"/>
    </location>
    <ligand>
        <name>4-CDP-2-C-methyl-D-erythritol 2-phosphate</name>
        <dbReference type="ChEBI" id="CHEBI:57919"/>
    </ligand>
</feature>
<evidence type="ECO:0000256" key="9">
    <source>
        <dbReference type="ARBA" id="ARBA00022695"/>
    </source>
</evidence>
<keyword evidence="10 14" id="KW-0479">Metal-binding</keyword>
<feature type="site" description="Transition state stabilizer" evidence="14">
    <location>
        <position position="22"/>
    </location>
</feature>
<dbReference type="PROSITE" id="PS01295">
    <property type="entry name" value="ISPD"/>
    <property type="match status" value="1"/>
</dbReference>
<dbReference type="EC" id="2.7.7.60" evidence="14"/>
<evidence type="ECO:0000256" key="11">
    <source>
        <dbReference type="ARBA" id="ARBA00023229"/>
    </source>
</evidence>
<feature type="site" description="Transition state stabilizer" evidence="14">
    <location>
        <position position="357"/>
    </location>
</feature>
<dbReference type="NCBIfam" id="TIGR00453">
    <property type="entry name" value="ispD"/>
    <property type="match status" value="1"/>
</dbReference>
<dbReference type="GO" id="GO:0050518">
    <property type="term" value="F:2-C-methyl-D-erythritol 4-phosphate cytidylyltransferase activity"/>
    <property type="evidence" value="ECO:0007669"/>
    <property type="project" value="UniProtKB-EC"/>
</dbReference>
<dbReference type="RefSeq" id="WP_377281933.1">
    <property type="nucleotide sequence ID" value="NZ_JBHRSI010000005.1"/>
</dbReference>
<dbReference type="InterPro" id="IPR036571">
    <property type="entry name" value="MECDP_synthase_sf"/>
</dbReference>
<comment type="cofactor">
    <cofactor evidence="3 14">
        <name>a divalent metal cation</name>
        <dbReference type="ChEBI" id="CHEBI:60240"/>
    </cofactor>
</comment>
<comment type="similarity">
    <text evidence="14">In the C-terminal section; belongs to the IspF family.</text>
</comment>
<feature type="binding site" evidence="14">
    <location>
        <begin position="356"/>
        <end position="359"/>
    </location>
    <ligand>
        <name>4-CDP-2-C-methyl-D-erythritol 2-phosphate</name>
        <dbReference type="ChEBI" id="CHEBI:57919"/>
    </ligand>
</feature>
<dbReference type="HAMAP" id="MF_00107">
    <property type="entry name" value="IspF"/>
    <property type="match status" value="1"/>
</dbReference>
<keyword evidence="17" id="KW-1185">Reference proteome</keyword>
<dbReference type="SUPFAM" id="SSF69765">
    <property type="entry name" value="IpsF-like"/>
    <property type="match status" value="1"/>
</dbReference>
<comment type="similarity">
    <text evidence="7">Belongs to the IspD/TarI cytidylyltransferase family. IspD subfamily.</text>
</comment>
<dbReference type="HAMAP" id="MF_01520">
    <property type="entry name" value="IspDF"/>
    <property type="match status" value="1"/>
</dbReference>
<dbReference type="NCBIfam" id="TIGR00151">
    <property type="entry name" value="ispF"/>
    <property type="match status" value="1"/>
</dbReference>
<dbReference type="Gene3D" id="3.90.550.10">
    <property type="entry name" value="Spore Coat Polysaccharide Biosynthesis Protein SpsA, Chain A"/>
    <property type="match status" value="1"/>
</dbReference>
<feature type="binding site" evidence="14">
    <location>
        <position position="234"/>
    </location>
    <ligand>
        <name>a divalent metal cation</name>
        <dbReference type="ChEBI" id="CHEBI:60240"/>
    </ligand>
</feature>
<evidence type="ECO:0000256" key="4">
    <source>
        <dbReference type="ARBA" id="ARBA00004709"/>
    </source>
</evidence>
<comment type="caution">
    <text evidence="16">The sequence shown here is derived from an EMBL/GenBank/DDBJ whole genome shotgun (WGS) entry which is preliminary data.</text>
</comment>
<evidence type="ECO:0000313" key="17">
    <source>
        <dbReference type="Proteomes" id="UP001597237"/>
    </source>
</evidence>
<feature type="site" description="Positions MEP for the nucleophilic attack" evidence="14">
    <location>
        <position position="150"/>
    </location>
</feature>
<evidence type="ECO:0000256" key="12">
    <source>
        <dbReference type="ARBA" id="ARBA00023239"/>
    </source>
</evidence>
<evidence type="ECO:0000256" key="5">
    <source>
        <dbReference type="ARBA" id="ARBA00004787"/>
    </source>
</evidence>
<evidence type="ECO:0000256" key="6">
    <source>
        <dbReference type="ARBA" id="ARBA00008480"/>
    </source>
</evidence>
<evidence type="ECO:0000256" key="13">
    <source>
        <dbReference type="ARBA" id="ARBA00023268"/>
    </source>
</evidence>
<dbReference type="InterPro" id="IPR003526">
    <property type="entry name" value="MECDP_synthase"/>
</dbReference>
<organism evidence="16 17">
    <name type="scientific">Phenylobacterium terrae</name>
    <dbReference type="NCBI Taxonomy" id="2665495"/>
    <lineage>
        <taxon>Bacteria</taxon>
        <taxon>Pseudomonadati</taxon>
        <taxon>Pseudomonadota</taxon>
        <taxon>Alphaproteobacteria</taxon>
        <taxon>Caulobacterales</taxon>
        <taxon>Caulobacteraceae</taxon>
        <taxon>Phenylobacterium</taxon>
    </lineage>
</organism>
<name>A0ABW4N511_9CAUL</name>
<reference evidence="17" key="1">
    <citation type="journal article" date="2019" name="Int. J. Syst. Evol. Microbiol.">
        <title>The Global Catalogue of Microorganisms (GCM) 10K type strain sequencing project: providing services to taxonomists for standard genome sequencing and annotation.</title>
        <authorList>
            <consortium name="The Broad Institute Genomics Platform"/>
            <consortium name="The Broad Institute Genome Sequencing Center for Infectious Disease"/>
            <person name="Wu L."/>
            <person name="Ma J."/>
        </authorList>
    </citation>
    <scope>NUCLEOTIDE SEQUENCE [LARGE SCALE GENOMIC DNA]</scope>
    <source>
        <strain evidence="17">DFY28</strain>
    </source>
</reference>
<accession>A0ABW4N511</accession>
<feature type="region of interest" description="2-C-methyl-D-erythritol 4-phosphate cytidylyltransferase" evidence="14">
    <location>
        <begin position="1"/>
        <end position="225"/>
    </location>
</feature>
<dbReference type="CDD" id="cd02516">
    <property type="entry name" value="CDP-ME_synthetase"/>
    <property type="match status" value="1"/>
</dbReference>
<comment type="pathway">
    <text evidence="5 14">Isoprenoid biosynthesis; isopentenyl diphosphate biosynthesis via DXP pathway; isopentenyl diphosphate from 1-deoxy-D-xylulose 5-phosphate: step 2/6.</text>
</comment>
<proteinExistence type="inferred from homology"/>
<evidence type="ECO:0000256" key="10">
    <source>
        <dbReference type="ARBA" id="ARBA00022723"/>
    </source>
</evidence>
<comment type="catalytic activity">
    <reaction evidence="2 14">
        <text>2-C-methyl-D-erythritol 4-phosphate + CTP + H(+) = 4-CDP-2-C-methyl-D-erythritol + diphosphate</text>
        <dbReference type="Rhea" id="RHEA:13429"/>
        <dbReference type="ChEBI" id="CHEBI:15378"/>
        <dbReference type="ChEBI" id="CHEBI:33019"/>
        <dbReference type="ChEBI" id="CHEBI:37563"/>
        <dbReference type="ChEBI" id="CHEBI:57823"/>
        <dbReference type="ChEBI" id="CHEBI:58262"/>
        <dbReference type="EC" id="2.7.7.60"/>
    </reaction>
</comment>
<dbReference type="PANTHER" id="PTHR43181">
    <property type="entry name" value="2-C-METHYL-D-ERYTHRITOL 2,4-CYCLODIPHOSPHATE SYNTHASE, CHLOROPLASTIC"/>
    <property type="match status" value="1"/>
</dbReference>
<sequence>MSFTGLIVAAGSGLRAGPGGPKTLRAVAGRPVLRWSAEALLAAGARELVVAVSDETRDAAEAALAGLGAWRTVLGGATRALSVQAGLAAIDAPDDEPVLIHDAARPFLEARHVAELLSALESADGAVPALPVADTLKRARDERVEATVPRDGLFRAQTPQAFRVAQIRSAYAAWAGPDEPTDDAAVVERAGGRIALTAGDPRLMKLTYPEDFAMAELLAGAARIVRVGQGIDAHRFGPGDRLWLCGVEIAHDQGLVGHSDADAGLHALTDALLGAVGDGDIGQHFPPSDPQWRGASSDRFLRHAAERIAGRGGRILAVDVTLVCERPRIGPHRDAMRARIAEILDLPLDRISVKATTTEGMGFTGRGEGLLAQAVATVETPA</sequence>
<dbReference type="HAMAP" id="MF_00108">
    <property type="entry name" value="IspD"/>
    <property type="match status" value="1"/>
</dbReference>
<dbReference type="GO" id="GO:0008685">
    <property type="term" value="F:2-C-methyl-D-erythritol 2,4-cyclodiphosphate synthase activity"/>
    <property type="evidence" value="ECO:0007669"/>
    <property type="project" value="UniProtKB-EC"/>
</dbReference>
<comment type="similarity">
    <text evidence="14">In the N-terminal section; belongs to the IspD/TarI cytidylyltransferase family. IspD subfamily.</text>
</comment>
<evidence type="ECO:0000256" key="14">
    <source>
        <dbReference type="HAMAP-Rule" id="MF_01520"/>
    </source>
</evidence>
<feature type="binding site" evidence="14">
    <location>
        <begin position="232"/>
        <end position="234"/>
    </location>
    <ligand>
        <name>4-CDP-2-C-methyl-D-erythritol 2-phosphate</name>
        <dbReference type="ChEBI" id="CHEBI:57919"/>
    </ligand>
</feature>
<comment type="function">
    <text evidence="14">Bifunctional enzyme that catalyzes the formation of 4-diphosphocytidyl-2-C-methyl-D-erythritol from CTP and 2-C-methyl-D-erythritol 4-phosphate (MEP) (IspD), and catalyzes the conversion of 4-diphosphocytidyl-2-C-methyl-D-erythritol 2-phosphate (CDP-ME2P) to 2-C-methyl-D-erythritol 2,4-cyclodiphosphate (ME-CPP) with a corresponding release of cytidine 5-monophosphate (CMP) (IspF).</text>
</comment>
<dbReference type="CDD" id="cd00554">
    <property type="entry name" value="MECDP_synthase"/>
    <property type="match status" value="1"/>
</dbReference>
<dbReference type="PROSITE" id="PS01350">
    <property type="entry name" value="ISPF"/>
    <property type="match status" value="1"/>
</dbReference>
<feature type="binding site" evidence="14">
    <location>
        <position position="232"/>
    </location>
    <ligand>
        <name>a divalent metal cation</name>
        <dbReference type="ChEBI" id="CHEBI:60240"/>
    </ligand>
</feature>
<dbReference type="InterPro" id="IPR026596">
    <property type="entry name" value="IspD/F"/>
</dbReference>
<comment type="caution">
    <text evidence="14">Lacks conserved residue(s) required for the propagation of feature annotation.</text>
</comment>
<dbReference type="EC" id="4.6.1.12" evidence="14"/>
<evidence type="ECO:0000256" key="3">
    <source>
        <dbReference type="ARBA" id="ARBA00001968"/>
    </source>
</evidence>
<feature type="domain" description="2-C-methyl-D-erythritol 2,4-cyclodiphosphate synthase" evidence="15">
    <location>
        <begin position="225"/>
        <end position="378"/>
    </location>
</feature>
<feature type="site" description="Transition state stabilizer" evidence="14">
    <location>
        <position position="258"/>
    </location>
</feature>
<feature type="binding site" evidence="14">
    <location>
        <begin position="280"/>
        <end position="282"/>
    </location>
    <ligand>
        <name>4-CDP-2-C-methyl-D-erythritol 2-phosphate</name>
        <dbReference type="ChEBI" id="CHEBI:57919"/>
    </ligand>
</feature>
<dbReference type="SUPFAM" id="SSF53448">
    <property type="entry name" value="Nucleotide-diphospho-sugar transferases"/>
    <property type="match status" value="1"/>
</dbReference>
<dbReference type="InterPro" id="IPR020555">
    <property type="entry name" value="MECDP_synthase_CS"/>
</dbReference>
<dbReference type="PANTHER" id="PTHR43181:SF1">
    <property type="entry name" value="2-C-METHYL-D-ERYTHRITOL 2,4-CYCLODIPHOSPHATE SYNTHASE, CHLOROPLASTIC"/>
    <property type="match status" value="1"/>
</dbReference>
<protein>
    <recommendedName>
        <fullName evidence="14">Bifunctional enzyme IspD/IspF</fullName>
    </recommendedName>
    <domain>
        <recommendedName>
            <fullName evidence="14">2-C-methyl-D-erythritol 4-phosphate cytidylyltransferase</fullName>
            <ecNumber evidence="14">2.7.7.60</ecNumber>
        </recommendedName>
        <alternativeName>
            <fullName evidence="14">4-diphosphocytidyl-2C-methyl-D-erythritol synthase</fullName>
        </alternativeName>
        <alternativeName>
            <fullName evidence="14">MEP cytidylyltransferase</fullName>
            <shortName evidence="14">MCT</shortName>
        </alternativeName>
    </domain>
    <domain>
        <recommendedName>
            <fullName evidence="14">2-C-methyl-D-erythritol 2,4-cyclodiphosphate synthase</fullName>
            <shortName evidence="14">MECDP-synthase</shortName>
            <shortName evidence="14">MECPP-synthase</shortName>
            <shortName evidence="14">MECPS</shortName>
            <ecNumber evidence="14">4.6.1.12</ecNumber>
        </recommendedName>
    </domain>
</protein>
<keyword evidence="8 14" id="KW-0808">Transferase</keyword>
<evidence type="ECO:0000256" key="7">
    <source>
        <dbReference type="ARBA" id="ARBA00009789"/>
    </source>
</evidence>
<dbReference type="Proteomes" id="UP001597237">
    <property type="component" value="Unassembled WGS sequence"/>
</dbReference>
<comment type="similarity">
    <text evidence="6">Belongs to the IspF family.</text>
</comment>
<evidence type="ECO:0000256" key="8">
    <source>
        <dbReference type="ARBA" id="ARBA00022679"/>
    </source>
</evidence>
<keyword evidence="9 14" id="KW-0548">Nucleotidyltransferase</keyword>
<feature type="site" description="Transition state stabilizer" evidence="14">
    <location>
        <position position="15"/>
    </location>
</feature>
<keyword evidence="12 14" id="KW-0456">Lyase</keyword>
<evidence type="ECO:0000256" key="2">
    <source>
        <dbReference type="ARBA" id="ARBA00001282"/>
    </source>
</evidence>
<evidence type="ECO:0000313" key="16">
    <source>
        <dbReference type="EMBL" id="MFD1784972.1"/>
    </source>
</evidence>
<keyword evidence="11 14" id="KW-0414">Isoprene biosynthesis</keyword>
<dbReference type="Pfam" id="PF02542">
    <property type="entry name" value="YgbB"/>
    <property type="match status" value="1"/>
</dbReference>
<dbReference type="Gene3D" id="3.30.1330.50">
    <property type="entry name" value="2-C-methyl-D-erythritol 2,4-cyclodiphosphate synthase"/>
    <property type="match status" value="1"/>
</dbReference>
<feature type="binding site" evidence="14">
    <location>
        <position position="363"/>
    </location>
    <ligand>
        <name>4-CDP-2-C-methyl-D-erythritol 2-phosphate</name>
        <dbReference type="ChEBI" id="CHEBI:57919"/>
    </ligand>
</feature>
<gene>
    <name evidence="14" type="primary">ispDF</name>
    <name evidence="16" type="ORF">ACFSC0_16335</name>
</gene>
<feature type="site" description="Positions MEP for the nucleophilic attack" evidence="14">
    <location>
        <position position="205"/>
    </location>
</feature>
<evidence type="ECO:0000256" key="1">
    <source>
        <dbReference type="ARBA" id="ARBA00000200"/>
    </source>
</evidence>